<dbReference type="Pfam" id="PF03099">
    <property type="entry name" value="BPL_LplA_LipB"/>
    <property type="match status" value="1"/>
</dbReference>
<dbReference type="PANTHER" id="PTHR12835:SF5">
    <property type="entry name" value="BIOTIN--PROTEIN LIGASE"/>
    <property type="match status" value="1"/>
</dbReference>
<feature type="domain" description="BPL/LPL catalytic" evidence="7">
    <location>
        <begin position="3"/>
        <end position="198"/>
    </location>
</feature>
<name>A0A7T0BYB6_9BACT</name>
<dbReference type="CDD" id="cd16442">
    <property type="entry name" value="BPL"/>
    <property type="match status" value="1"/>
</dbReference>
<sequence>MYEDTLDPVFLIENTKTHLLGSRWIFEKSISSTNDLAKQMASEGAPDGSLIVSDTQTMGKGRLGRQWDSPPESGIYLSALLYPPDPEKSGPFLTLLAGVAVVNALNTWCEVTLKWPNDLLTNNKKICGILCEFFHEIRPRPAMVIGIGINVHQKASHFPKEIRQTATSLFMETQKHLSRTRIIKKLVEELDKEYQEFLANGPQLLIQKWSDRSCMFGEVVALKKGKKTTRGIVKRLDSKGHLVLETESGEESFGSGEATILK</sequence>
<dbReference type="EMBL" id="CP048685">
    <property type="protein sequence ID" value="QPJ63096.1"/>
    <property type="molecule type" value="Genomic_DNA"/>
</dbReference>
<dbReference type="InterPro" id="IPR003142">
    <property type="entry name" value="BPL_C"/>
</dbReference>
<evidence type="ECO:0000256" key="4">
    <source>
        <dbReference type="ARBA" id="ARBA00023267"/>
    </source>
</evidence>
<evidence type="ECO:0000256" key="6">
    <source>
        <dbReference type="ARBA" id="ARBA00047846"/>
    </source>
</evidence>
<dbReference type="InterPro" id="IPR004408">
    <property type="entry name" value="Biotin_CoA_COase_ligase"/>
</dbReference>
<accession>A0A7T0BYB6</accession>
<evidence type="ECO:0000259" key="7">
    <source>
        <dbReference type="PROSITE" id="PS51733"/>
    </source>
</evidence>
<protein>
    <recommendedName>
        <fullName evidence="5">biotin--[biotin carboxyl-carrier protein] ligase</fullName>
        <ecNumber evidence="5">6.3.4.15</ecNumber>
    </recommendedName>
</protein>
<dbReference type="InterPro" id="IPR004143">
    <property type="entry name" value="BPL_LPL_catalytic"/>
</dbReference>
<evidence type="ECO:0000313" key="9">
    <source>
        <dbReference type="Proteomes" id="UP000594688"/>
    </source>
</evidence>
<proteinExistence type="predicted"/>
<dbReference type="GO" id="GO:0005524">
    <property type="term" value="F:ATP binding"/>
    <property type="evidence" value="ECO:0007669"/>
    <property type="project" value="UniProtKB-KW"/>
</dbReference>
<dbReference type="InterPro" id="IPR008988">
    <property type="entry name" value="Transcriptional_repressor_C"/>
</dbReference>
<evidence type="ECO:0000256" key="2">
    <source>
        <dbReference type="ARBA" id="ARBA00022741"/>
    </source>
</evidence>
<gene>
    <name evidence="8" type="ORF">G3M70_14920</name>
</gene>
<dbReference type="EC" id="6.3.4.15" evidence="5"/>
<dbReference type="PROSITE" id="PS51733">
    <property type="entry name" value="BPL_LPL_CATALYTIC"/>
    <property type="match status" value="1"/>
</dbReference>
<dbReference type="KEGG" id="nli:G3M70_14920"/>
<dbReference type="Proteomes" id="UP000594688">
    <property type="component" value="Chromosome"/>
</dbReference>
<dbReference type="GO" id="GO:0004077">
    <property type="term" value="F:biotin--[biotin carboxyl-carrier protein] ligase activity"/>
    <property type="evidence" value="ECO:0007669"/>
    <property type="project" value="UniProtKB-EC"/>
</dbReference>
<evidence type="ECO:0000313" key="8">
    <source>
        <dbReference type="EMBL" id="QPJ63096.1"/>
    </source>
</evidence>
<comment type="catalytic activity">
    <reaction evidence="6">
        <text>biotin + L-lysyl-[protein] + ATP = N(6)-biotinyl-L-lysyl-[protein] + AMP + diphosphate + H(+)</text>
        <dbReference type="Rhea" id="RHEA:11756"/>
        <dbReference type="Rhea" id="RHEA-COMP:9752"/>
        <dbReference type="Rhea" id="RHEA-COMP:10505"/>
        <dbReference type="ChEBI" id="CHEBI:15378"/>
        <dbReference type="ChEBI" id="CHEBI:29969"/>
        <dbReference type="ChEBI" id="CHEBI:30616"/>
        <dbReference type="ChEBI" id="CHEBI:33019"/>
        <dbReference type="ChEBI" id="CHEBI:57586"/>
        <dbReference type="ChEBI" id="CHEBI:83144"/>
        <dbReference type="ChEBI" id="CHEBI:456215"/>
        <dbReference type="EC" id="6.3.4.15"/>
    </reaction>
</comment>
<dbReference type="InterPro" id="IPR045864">
    <property type="entry name" value="aa-tRNA-synth_II/BPL/LPL"/>
</dbReference>
<dbReference type="GO" id="GO:0005737">
    <property type="term" value="C:cytoplasm"/>
    <property type="evidence" value="ECO:0007669"/>
    <property type="project" value="TreeGrafter"/>
</dbReference>
<dbReference type="SUPFAM" id="SSF55681">
    <property type="entry name" value="Class II aaRS and biotin synthetases"/>
    <property type="match status" value="1"/>
</dbReference>
<dbReference type="AlphaFoldDB" id="A0A7T0BYB6"/>
<keyword evidence="4" id="KW-0092">Biotin</keyword>
<organism evidence="8 9">
    <name type="scientific">Candidatus Nitronauta litoralis</name>
    <dbReference type="NCBI Taxonomy" id="2705533"/>
    <lineage>
        <taxon>Bacteria</taxon>
        <taxon>Pseudomonadati</taxon>
        <taxon>Nitrospinota/Tectimicrobiota group</taxon>
        <taxon>Nitrospinota</taxon>
        <taxon>Nitrospinia</taxon>
        <taxon>Nitrospinales</taxon>
        <taxon>Nitrospinaceae</taxon>
        <taxon>Candidatus Nitronauta</taxon>
    </lineage>
</organism>
<evidence type="ECO:0000256" key="5">
    <source>
        <dbReference type="ARBA" id="ARBA00024227"/>
    </source>
</evidence>
<evidence type="ECO:0000256" key="1">
    <source>
        <dbReference type="ARBA" id="ARBA00022598"/>
    </source>
</evidence>
<keyword evidence="3" id="KW-0067">ATP-binding</keyword>
<dbReference type="Gene3D" id="3.30.930.10">
    <property type="entry name" value="Bira Bifunctional Protein, Domain 2"/>
    <property type="match status" value="1"/>
</dbReference>
<dbReference type="PANTHER" id="PTHR12835">
    <property type="entry name" value="BIOTIN PROTEIN LIGASE"/>
    <property type="match status" value="1"/>
</dbReference>
<dbReference type="Gene3D" id="2.30.30.100">
    <property type="match status" value="1"/>
</dbReference>
<evidence type="ECO:0000256" key="3">
    <source>
        <dbReference type="ARBA" id="ARBA00022840"/>
    </source>
</evidence>
<keyword evidence="1 8" id="KW-0436">Ligase</keyword>
<dbReference type="SUPFAM" id="SSF50037">
    <property type="entry name" value="C-terminal domain of transcriptional repressors"/>
    <property type="match status" value="1"/>
</dbReference>
<keyword evidence="2" id="KW-0547">Nucleotide-binding</keyword>
<dbReference type="Pfam" id="PF02237">
    <property type="entry name" value="BPL_C"/>
    <property type="match status" value="1"/>
</dbReference>
<dbReference type="NCBIfam" id="TIGR00121">
    <property type="entry name" value="birA_ligase"/>
    <property type="match status" value="1"/>
</dbReference>
<reference evidence="8 9" key="1">
    <citation type="submission" date="2020-02" db="EMBL/GenBank/DDBJ databases">
        <title>Genomic and physiological characterization of two novel Nitrospinaceae genera.</title>
        <authorList>
            <person name="Mueller A.J."/>
            <person name="Jung M.-Y."/>
            <person name="Strachan C.R."/>
            <person name="Herbold C.W."/>
            <person name="Kirkegaard R.H."/>
            <person name="Daims H."/>
        </authorList>
    </citation>
    <scope>NUCLEOTIDE SEQUENCE [LARGE SCALE GENOMIC DNA]</scope>
    <source>
        <strain evidence="8">EB</strain>
    </source>
</reference>